<dbReference type="InterPro" id="IPR046151">
    <property type="entry name" value="DUF6153"/>
</dbReference>
<comment type="caution">
    <text evidence="1">The sequence shown here is derived from an EMBL/GenBank/DDBJ whole genome shotgun (WGS) entry which is preliminary data.</text>
</comment>
<dbReference type="Pfam" id="PF19650">
    <property type="entry name" value="DUF6153"/>
    <property type="match status" value="1"/>
</dbReference>
<dbReference type="Proteomes" id="UP001500973">
    <property type="component" value="Unassembled WGS sequence"/>
</dbReference>
<sequence>MSPSTPTSSSRPQPTLRLRALLVLTVLVALVGMHGLTFASQAPSGHTGSHASRQMVADADQSYACHTDDCGSADRHASHADQMCAAGAIPGPAVIPALAASVPSGIATAAQPLTPVPYQPAGERAPPSLAELQLLRI</sequence>
<accession>A0ABP4J9K9</accession>
<protein>
    <submittedName>
        <fullName evidence="1">DUF6153 family protein</fullName>
    </submittedName>
</protein>
<evidence type="ECO:0000313" key="1">
    <source>
        <dbReference type="EMBL" id="GAA1415241.1"/>
    </source>
</evidence>
<gene>
    <name evidence="1" type="ORF">GCM10009601_04540</name>
</gene>
<proteinExistence type="predicted"/>
<reference evidence="2" key="1">
    <citation type="journal article" date="2019" name="Int. J. Syst. Evol. Microbiol.">
        <title>The Global Catalogue of Microorganisms (GCM) 10K type strain sequencing project: providing services to taxonomists for standard genome sequencing and annotation.</title>
        <authorList>
            <consortium name="The Broad Institute Genomics Platform"/>
            <consortium name="The Broad Institute Genome Sequencing Center for Infectious Disease"/>
            <person name="Wu L."/>
            <person name="Ma J."/>
        </authorList>
    </citation>
    <scope>NUCLEOTIDE SEQUENCE [LARGE SCALE GENOMIC DNA]</scope>
    <source>
        <strain evidence="2">JCM 11756</strain>
    </source>
</reference>
<dbReference type="EMBL" id="BAAAIZ010000005">
    <property type="protein sequence ID" value="GAA1415241.1"/>
    <property type="molecule type" value="Genomic_DNA"/>
</dbReference>
<dbReference type="RefSeq" id="WP_344009668.1">
    <property type="nucleotide sequence ID" value="NZ_BAAAIZ010000005.1"/>
</dbReference>
<keyword evidence="2" id="KW-1185">Reference proteome</keyword>
<organism evidence="1 2">
    <name type="scientific">Streptomyces thermospinosisporus</name>
    <dbReference type="NCBI Taxonomy" id="161482"/>
    <lineage>
        <taxon>Bacteria</taxon>
        <taxon>Bacillati</taxon>
        <taxon>Actinomycetota</taxon>
        <taxon>Actinomycetes</taxon>
        <taxon>Kitasatosporales</taxon>
        <taxon>Streptomycetaceae</taxon>
        <taxon>Streptomyces</taxon>
    </lineage>
</organism>
<name>A0ABP4J9K9_9ACTN</name>
<evidence type="ECO:0000313" key="2">
    <source>
        <dbReference type="Proteomes" id="UP001500973"/>
    </source>
</evidence>